<dbReference type="EMBL" id="FMUH01000003">
    <property type="protein sequence ID" value="SCX51172.1"/>
    <property type="molecule type" value="Genomic_DNA"/>
</dbReference>
<gene>
    <name evidence="1" type="ORF">SAMN03159343_2566</name>
</gene>
<dbReference type="Proteomes" id="UP000198981">
    <property type="component" value="Unassembled WGS sequence"/>
</dbReference>
<protein>
    <submittedName>
        <fullName evidence="1">AAA domain-containing protein</fullName>
    </submittedName>
</protein>
<proteinExistence type="predicted"/>
<sequence length="195" mass="20243">MRFTDLAARVRATPPRLGRTRLVAVDGPAGSGKTTFAAALAAALGSAAHPAPVVHLDDLYDGWTLAGVVQRLRTQVLDPVAAGHDARFAAYDWAVGAFRVPTTVPAGEVLLVEGCGSGARALDDVRGLLVWVQAPPATCAQRWADRDGAAMTVFQPAWAAEEAAVFAAEDTRARADLRVDGAPAQPAAPGVFVPL</sequence>
<name>A0A1G4YCN6_9ACTN</name>
<dbReference type="RefSeq" id="WP_207798452.1">
    <property type="nucleotide sequence ID" value="NZ_FMUH01000003.1"/>
</dbReference>
<dbReference type="Gene3D" id="3.40.50.300">
    <property type="entry name" value="P-loop containing nucleotide triphosphate hydrolases"/>
    <property type="match status" value="1"/>
</dbReference>
<dbReference type="AlphaFoldDB" id="A0A1G4YCN6"/>
<dbReference type="SUPFAM" id="SSF52540">
    <property type="entry name" value="P-loop containing nucleoside triphosphate hydrolases"/>
    <property type="match status" value="1"/>
</dbReference>
<organism evidence="1 2">
    <name type="scientific">Klenkia marina</name>
    <dbReference type="NCBI Taxonomy" id="1960309"/>
    <lineage>
        <taxon>Bacteria</taxon>
        <taxon>Bacillati</taxon>
        <taxon>Actinomycetota</taxon>
        <taxon>Actinomycetes</taxon>
        <taxon>Geodermatophilales</taxon>
        <taxon>Geodermatophilaceae</taxon>
        <taxon>Klenkia</taxon>
    </lineage>
</organism>
<dbReference type="InterPro" id="IPR027417">
    <property type="entry name" value="P-loop_NTPase"/>
</dbReference>
<keyword evidence="2" id="KW-1185">Reference proteome</keyword>
<evidence type="ECO:0000313" key="1">
    <source>
        <dbReference type="EMBL" id="SCX51172.1"/>
    </source>
</evidence>
<dbReference type="Pfam" id="PF13238">
    <property type="entry name" value="AAA_18"/>
    <property type="match status" value="1"/>
</dbReference>
<dbReference type="STRING" id="1960309.SAMN03159343_2566"/>
<evidence type="ECO:0000313" key="2">
    <source>
        <dbReference type="Proteomes" id="UP000198981"/>
    </source>
</evidence>
<reference evidence="2" key="1">
    <citation type="submission" date="2016-10" db="EMBL/GenBank/DDBJ databases">
        <authorList>
            <person name="Varghese N."/>
            <person name="Submissions S."/>
        </authorList>
    </citation>
    <scope>NUCLEOTIDE SEQUENCE [LARGE SCALE GENOMIC DNA]</scope>
    <source>
        <strain evidence="2">DSM 45722</strain>
    </source>
</reference>
<accession>A0A1G4YCN6</accession>